<dbReference type="Proteomes" id="UP001231915">
    <property type="component" value="Unassembled WGS sequence"/>
</dbReference>
<dbReference type="RefSeq" id="WP_211008990.1">
    <property type="nucleotide sequence ID" value="NZ_JASJUT010000013.1"/>
</dbReference>
<comment type="caution">
    <text evidence="2">The sequence shown here is derived from an EMBL/GenBank/DDBJ whole genome shotgun (WGS) entry which is preliminary data.</text>
</comment>
<gene>
    <name evidence="2" type="ORF">QNM18_22680</name>
</gene>
<keyword evidence="3" id="KW-1185">Reference proteome</keyword>
<reference evidence="2 3" key="1">
    <citation type="submission" date="2023-05" db="EMBL/GenBank/DDBJ databases">
        <title>Pseudoalteromonas ardens sp. nov., Pseudoalteromonas obscura sp. nov., and Pseudoalteromonas umbrosa sp. nov., isolated from the coral Montipora capitata.</title>
        <authorList>
            <person name="Thomas E.M."/>
            <person name="Smith E.M."/>
            <person name="Papke E."/>
            <person name="Shlafstein M.D."/>
            <person name="Oline D.K."/>
            <person name="Videau P."/>
            <person name="Saw J.H."/>
            <person name="Strangman W.K."/>
            <person name="Ushijima B."/>
        </authorList>
    </citation>
    <scope>NUCLEOTIDE SEQUENCE [LARGE SCALE GENOMIC DNA]</scope>
    <source>
        <strain evidence="2 3">P94</strain>
    </source>
</reference>
<proteinExistence type="predicted"/>
<accession>A0ABT7ES47</accession>
<evidence type="ECO:0000256" key="1">
    <source>
        <dbReference type="SAM" id="SignalP"/>
    </source>
</evidence>
<protein>
    <submittedName>
        <fullName evidence="2">Uncharacterized protein</fullName>
    </submittedName>
</protein>
<sequence>MKKHIAAVLLLAPLFASASPQEVKEDQVTSSAYGKITICQYENVGSSFPESGSFPGTMVSFTHQGHIQCRGPVYVSGFRYILDSQTHTYGRYR</sequence>
<feature type="chain" id="PRO_5047492284" evidence="1">
    <location>
        <begin position="19"/>
        <end position="93"/>
    </location>
</feature>
<name>A0ABT7ES47_9GAMM</name>
<evidence type="ECO:0000313" key="3">
    <source>
        <dbReference type="Proteomes" id="UP001231915"/>
    </source>
</evidence>
<feature type="signal peptide" evidence="1">
    <location>
        <begin position="1"/>
        <end position="18"/>
    </location>
</feature>
<evidence type="ECO:0000313" key="2">
    <source>
        <dbReference type="EMBL" id="MDK2597874.1"/>
    </source>
</evidence>
<organism evidence="2 3">
    <name type="scientific">Pseudoalteromonas obscura</name>
    <dbReference type="NCBI Taxonomy" id="3048491"/>
    <lineage>
        <taxon>Bacteria</taxon>
        <taxon>Pseudomonadati</taxon>
        <taxon>Pseudomonadota</taxon>
        <taxon>Gammaproteobacteria</taxon>
        <taxon>Alteromonadales</taxon>
        <taxon>Pseudoalteromonadaceae</taxon>
        <taxon>Pseudoalteromonas</taxon>
    </lineage>
</organism>
<dbReference type="EMBL" id="JASJUT010000013">
    <property type="protein sequence ID" value="MDK2597874.1"/>
    <property type="molecule type" value="Genomic_DNA"/>
</dbReference>
<keyword evidence="1" id="KW-0732">Signal</keyword>